<reference evidence="2 3" key="1">
    <citation type="submission" date="2018-12" db="EMBL/GenBank/DDBJ databases">
        <title>Bacillus chawlae sp. nov., Bacillus glennii sp. nov., and Bacillus saganii sp. nov. Isolated from the Vehicle Assembly Building at Kennedy Space Center where the Viking Spacecraft were Assembled.</title>
        <authorList>
            <person name="Seuylemezian A."/>
            <person name="Vaishampayan P."/>
        </authorList>
    </citation>
    <scope>NUCLEOTIDE SEQUENCE [LARGE SCALE GENOMIC DNA]</scope>
    <source>
        <strain evidence="2 3">L5</strain>
    </source>
</reference>
<comment type="caution">
    <text evidence="2">The sequence shown here is derived from an EMBL/GenBank/DDBJ whole genome shotgun (WGS) entry which is preliminary data.</text>
</comment>
<evidence type="ECO:0000256" key="1">
    <source>
        <dbReference type="SAM" id="Phobius"/>
    </source>
</evidence>
<evidence type="ECO:0008006" key="4">
    <source>
        <dbReference type="Google" id="ProtNLM"/>
    </source>
</evidence>
<dbReference type="EMBL" id="RYZZ01000007">
    <property type="protein sequence ID" value="RUQ30310.1"/>
    <property type="molecule type" value="Genomic_DNA"/>
</dbReference>
<dbReference type="OrthoDB" id="2680377at2"/>
<dbReference type="Proteomes" id="UP000267430">
    <property type="component" value="Unassembled WGS sequence"/>
</dbReference>
<keyword evidence="1" id="KW-0812">Transmembrane</keyword>
<dbReference type="Pfam" id="PF14036">
    <property type="entry name" value="YlaH"/>
    <property type="match status" value="1"/>
</dbReference>
<gene>
    <name evidence="2" type="ORF">ELQ35_08200</name>
</gene>
<name>A0A3S0U3Q1_9BACI</name>
<protein>
    <recommendedName>
        <fullName evidence="4">YlaH-like protein</fullName>
    </recommendedName>
</protein>
<keyword evidence="1" id="KW-1133">Transmembrane helix</keyword>
<dbReference type="InterPro" id="IPR025620">
    <property type="entry name" value="YlaH"/>
</dbReference>
<keyword evidence="3" id="KW-1185">Reference proteome</keyword>
<accession>A0A3S0U3Q1</accession>
<feature type="transmembrane region" description="Helical" evidence="1">
    <location>
        <begin position="24"/>
        <end position="42"/>
    </location>
</feature>
<evidence type="ECO:0000313" key="3">
    <source>
        <dbReference type="Proteomes" id="UP000267430"/>
    </source>
</evidence>
<keyword evidence="1" id="KW-0472">Membrane</keyword>
<feature type="transmembrane region" description="Helical" evidence="1">
    <location>
        <begin position="54"/>
        <end position="73"/>
    </location>
</feature>
<sequence>MGMIQERLSFFAALFNVDKNPQAGMWYLYITVFVLCVIVYRLGFAKKLPVLKNVVIYAVMALGCTFLSFLAVFLPVGEGLVIAVFVLGIYKYRLHNHKKEEQA</sequence>
<organism evidence="2 3">
    <name type="scientific">Peribacillus cavernae</name>
    <dbReference type="NCBI Taxonomy" id="1674310"/>
    <lineage>
        <taxon>Bacteria</taxon>
        <taxon>Bacillati</taxon>
        <taxon>Bacillota</taxon>
        <taxon>Bacilli</taxon>
        <taxon>Bacillales</taxon>
        <taxon>Bacillaceae</taxon>
        <taxon>Peribacillus</taxon>
    </lineage>
</organism>
<dbReference type="AlphaFoldDB" id="A0A3S0U3Q1"/>
<evidence type="ECO:0000313" key="2">
    <source>
        <dbReference type="EMBL" id="RUQ30310.1"/>
    </source>
</evidence>
<proteinExistence type="predicted"/>